<feature type="transmembrane region" description="Helical" evidence="7">
    <location>
        <begin position="366"/>
        <end position="385"/>
    </location>
</feature>
<accession>A0ABN9Y981</accession>
<feature type="transmembrane region" description="Helical" evidence="7">
    <location>
        <begin position="325"/>
        <end position="346"/>
    </location>
</feature>
<feature type="transmembrane region" description="Helical" evidence="7">
    <location>
        <begin position="472"/>
        <end position="491"/>
    </location>
</feature>
<feature type="transmembrane region" description="Helical" evidence="7">
    <location>
        <begin position="503"/>
        <end position="526"/>
    </location>
</feature>
<dbReference type="Proteomes" id="UP001189429">
    <property type="component" value="Unassembled WGS sequence"/>
</dbReference>
<evidence type="ECO:0000256" key="5">
    <source>
        <dbReference type="ARBA" id="ARBA00023136"/>
    </source>
</evidence>
<dbReference type="PROSITE" id="PS50850">
    <property type="entry name" value="MFS"/>
    <property type="match status" value="1"/>
</dbReference>
<evidence type="ECO:0000313" key="10">
    <source>
        <dbReference type="Proteomes" id="UP001189429"/>
    </source>
</evidence>
<feature type="transmembrane region" description="Helical" evidence="7">
    <location>
        <begin position="137"/>
        <end position="156"/>
    </location>
</feature>
<protein>
    <recommendedName>
        <fullName evidence="8">Major facilitator superfamily (MFS) profile domain-containing protein</fullName>
    </recommendedName>
</protein>
<comment type="similarity">
    <text evidence="6">Belongs to the major facilitator superfamily. Spinster (TC 2.A.1.49) family.</text>
</comment>
<feature type="transmembrane region" description="Helical" evidence="7">
    <location>
        <begin position="397"/>
        <end position="421"/>
    </location>
</feature>
<dbReference type="Pfam" id="PF07690">
    <property type="entry name" value="MFS_1"/>
    <property type="match status" value="1"/>
</dbReference>
<evidence type="ECO:0000256" key="3">
    <source>
        <dbReference type="ARBA" id="ARBA00022692"/>
    </source>
</evidence>
<keyword evidence="3 7" id="KW-0812">Transmembrane</keyword>
<dbReference type="InterPro" id="IPR036259">
    <property type="entry name" value="MFS_trans_sf"/>
</dbReference>
<reference evidence="9" key="1">
    <citation type="submission" date="2023-10" db="EMBL/GenBank/DDBJ databases">
        <authorList>
            <person name="Chen Y."/>
            <person name="Shah S."/>
            <person name="Dougan E. K."/>
            <person name="Thang M."/>
            <person name="Chan C."/>
        </authorList>
    </citation>
    <scope>NUCLEOTIDE SEQUENCE [LARGE SCALE GENOMIC DNA]</scope>
</reference>
<evidence type="ECO:0000256" key="1">
    <source>
        <dbReference type="ARBA" id="ARBA00004141"/>
    </source>
</evidence>
<keyword evidence="10" id="KW-1185">Reference proteome</keyword>
<evidence type="ECO:0000256" key="2">
    <source>
        <dbReference type="ARBA" id="ARBA00022448"/>
    </source>
</evidence>
<organism evidence="9 10">
    <name type="scientific">Prorocentrum cordatum</name>
    <dbReference type="NCBI Taxonomy" id="2364126"/>
    <lineage>
        <taxon>Eukaryota</taxon>
        <taxon>Sar</taxon>
        <taxon>Alveolata</taxon>
        <taxon>Dinophyceae</taxon>
        <taxon>Prorocentrales</taxon>
        <taxon>Prorocentraceae</taxon>
        <taxon>Prorocentrum</taxon>
    </lineage>
</organism>
<evidence type="ECO:0000256" key="7">
    <source>
        <dbReference type="SAM" id="Phobius"/>
    </source>
</evidence>
<dbReference type="PANTHER" id="PTHR23505">
    <property type="entry name" value="SPINSTER"/>
    <property type="match status" value="1"/>
</dbReference>
<comment type="subcellular location">
    <subcellularLocation>
        <location evidence="1">Membrane</location>
        <topology evidence="1">Multi-pass membrane protein</topology>
    </subcellularLocation>
</comment>
<feature type="non-terminal residue" evidence="9">
    <location>
        <position position="1"/>
    </location>
</feature>
<gene>
    <name evidence="9" type="ORF">PCOR1329_LOCUS82739</name>
</gene>
<evidence type="ECO:0000313" key="9">
    <source>
        <dbReference type="EMBL" id="CAK0907860.1"/>
    </source>
</evidence>
<dbReference type="PANTHER" id="PTHR23505:SF9">
    <property type="entry name" value="PROTEIN, PUTATIVE-RELATED"/>
    <property type="match status" value="1"/>
</dbReference>
<evidence type="ECO:0000259" key="8">
    <source>
        <dbReference type="PROSITE" id="PS50850"/>
    </source>
</evidence>
<evidence type="ECO:0000256" key="6">
    <source>
        <dbReference type="ARBA" id="ARBA00024338"/>
    </source>
</evidence>
<keyword evidence="2" id="KW-0813">Transport</keyword>
<dbReference type="InterPro" id="IPR044770">
    <property type="entry name" value="MFS_spinster-like"/>
</dbReference>
<dbReference type="SUPFAM" id="SSF103473">
    <property type="entry name" value="MFS general substrate transporter"/>
    <property type="match status" value="1"/>
</dbReference>
<feature type="domain" description="Major facilitator superfamily (MFS) profile" evidence="8">
    <location>
        <begin position="51"/>
        <end position="531"/>
    </location>
</feature>
<dbReference type="InterPro" id="IPR011701">
    <property type="entry name" value="MFS"/>
</dbReference>
<dbReference type="EMBL" id="CAUYUJ010021926">
    <property type="protein sequence ID" value="CAK0907860.1"/>
    <property type="molecule type" value="Genomic_DNA"/>
</dbReference>
<dbReference type="InterPro" id="IPR020846">
    <property type="entry name" value="MFS_dom"/>
</dbReference>
<sequence length="578" mass="59824">ATARHRAGRGAQHARSPAARLRAAAAMTRVPGALAGMARGGPAESGGPTFVFVVLLVTSSMVNFDSGGTAAILVHLGRGCPGPPGHGSPGAAWTPDPSYPCLSESDKGVLCSAAYVGLCLGCPLAGELLRTRSEKRVLLLSLAGNVLATVVFSNVLNKHGLWAAKLAVGATQSAISIYAPVWVSKFAPPASKTLWYGLMQSSAAIGNLFGYAVCGYLVELGVYYQRAFQIQALWLAATCALLLQLPSQRIDVSAQPAMADLQLADPSLLHSKGLSSVPRLALLLQVYGRGSVSLGKVRVQRPSALAASPESGAAAQLAALLEQPMFLATGSAICGLYFVVTAVQYWASQFFVVEFGRSGAEVTTAFLFVAGSAPLLGVVIGSWIVDRAGGYETPEQVAHACMLVTSWGAVAALGGVLAVALDPAPPGHPSAPLRFYLVVCCVWVQLLFGGAALPAVTGVCMGSVPEGLRKSASSWAMVFYNVFGFSLGAYLPGCIAERSSLRLAMHAVFLSPLACCAAMALALLLARRAARGETGPLWGLPWPGGSDCAAPLAGGDALRGRPSYGTELTWQSWLGRGE</sequence>
<evidence type="ECO:0000256" key="4">
    <source>
        <dbReference type="ARBA" id="ARBA00022989"/>
    </source>
</evidence>
<keyword evidence="5 7" id="KW-0472">Membrane</keyword>
<dbReference type="Gene3D" id="1.20.1250.20">
    <property type="entry name" value="MFS general substrate transporter like domains"/>
    <property type="match status" value="1"/>
</dbReference>
<name>A0ABN9Y981_9DINO</name>
<proteinExistence type="inferred from homology"/>
<feature type="transmembrane region" description="Helical" evidence="7">
    <location>
        <begin position="195"/>
        <end position="218"/>
    </location>
</feature>
<keyword evidence="4 7" id="KW-1133">Transmembrane helix</keyword>
<comment type="caution">
    <text evidence="9">The sequence shown here is derived from an EMBL/GenBank/DDBJ whole genome shotgun (WGS) entry which is preliminary data.</text>
</comment>
<feature type="transmembrane region" description="Helical" evidence="7">
    <location>
        <begin position="433"/>
        <end position="460"/>
    </location>
</feature>